<gene>
    <name evidence="1" type="ORF">DPMN_008796</name>
</gene>
<sequence>MFDEILARTSAALRHLVSGSKYRDMGFGWKYADEVMPLPTTVADWTRIENGFRDSWADIGGHGAASDAQSDLKAAAENADLDLPEPEALPHDTSSANNDDWNIILITTILKPAGLLWVYATELSP</sequence>
<name>A0A9D4MYG7_DREPO</name>
<organism evidence="1 2">
    <name type="scientific">Dreissena polymorpha</name>
    <name type="common">Zebra mussel</name>
    <name type="synonym">Mytilus polymorpha</name>
    <dbReference type="NCBI Taxonomy" id="45954"/>
    <lineage>
        <taxon>Eukaryota</taxon>
        <taxon>Metazoa</taxon>
        <taxon>Spiralia</taxon>
        <taxon>Lophotrochozoa</taxon>
        <taxon>Mollusca</taxon>
        <taxon>Bivalvia</taxon>
        <taxon>Autobranchia</taxon>
        <taxon>Heteroconchia</taxon>
        <taxon>Euheterodonta</taxon>
        <taxon>Imparidentia</taxon>
        <taxon>Neoheterodontei</taxon>
        <taxon>Myida</taxon>
        <taxon>Dreissenoidea</taxon>
        <taxon>Dreissenidae</taxon>
        <taxon>Dreissena</taxon>
    </lineage>
</organism>
<comment type="caution">
    <text evidence="1">The sequence shown here is derived from an EMBL/GenBank/DDBJ whole genome shotgun (WGS) entry which is preliminary data.</text>
</comment>
<reference evidence="1" key="1">
    <citation type="journal article" date="2019" name="bioRxiv">
        <title>The Genome of the Zebra Mussel, Dreissena polymorpha: A Resource for Invasive Species Research.</title>
        <authorList>
            <person name="McCartney M.A."/>
            <person name="Auch B."/>
            <person name="Kono T."/>
            <person name="Mallez S."/>
            <person name="Zhang Y."/>
            <person name="Obille A."/>
            <person name="Becker A."/>
            <person name="Abrahante J.E."/>
            <person name="Garbe J."/>
            <person name="Badalamenti J.P."/>
            <person name="Herman A."/>
            <person name="Mangelson H."/>
            <person name="Liachko I."/>
            <person name="Sullivan S."/>
            <person name="Sone E.D."/>
            <person name="Koren S."/>
            <person name="Silverstein K.A.T."/>
            <person name="Beckman K.B."/>
            <person name="Gohl D.M."/>
        </authorList>
    </citation>
    <scope>NUCLEOTIDE SEQUENCE</scope>
    <source>
        <strain evidence="1">Duluth1</strain>
        <tissue evidence="1">Whole animal</tissue>
    </source>
</reference>
<proteinExistence type="predicted"/>
<dbReference type="EMBL" id="JAIWYP010000001">
    <property type="protein sequence ID" value="KAH3884811.1"/>
    <property type="molecule type" value="Genomic_DNA"/>
</dbReference>
<accession>A0A9D4MYG7</accession>
<protein>
    <submittedName>
        <fullName evidence="1">Uncharacterized protein</fullName>
    </submittedName>
</protein>
<dbReference type="Proteomes" id="UP000828390">
    <property type="component" value="Unassembled WGS sequence"/>
</dbReference>
<reference evidence="1" key="2">
    <citation type="submission" date="2020-11" db="EMBL/GenBank/DDBJ databases">
        <authorList>
            <person name="McCartney M.A."/>
            <person name="Auch B."/>
            <person name="Kono T."/>
            <person name="Mallez S."/>
            <person name="Becker A."/>
            <person name="Gohl D.M."/>
            <person name="Silverstein K.A.T."/>
            <person name="Koren S."/>
            <person name="Bechman K.B."/>
            <person name="Herman A."/>
            <person name="Abrahante J.E."/>
            <person name="Garbe J."/>
        </authorList>
    </citation>
    <scope>NUCLEOTIDE SEQUENCE</scope>
    <source>
        <strain evidence="1">Duluth1</strain>
        <tissue evidence="1">Whole animal</tissue>
    </source>
</reference>
<dbReference type="AlphaFoldDB" id="A0A9D4MYG7"/>
<keyword evidence="2" id="KW-1185">Reference proteome</keyword>
<evidence type="ECO:0000313" key="1">
    <source>
        <dbReference type="EMBL" id="KAH3884811.1"/>
    </source>
</evidence>
<evidence type="ECO:0000313" key="2">
    <source>
        <dbReference type="Proteomes" id="UP000828390"/>
    </source>
</evidence>